<name>A0A9X0C898_9EURO</name>
<accession>A0A9X0C898</accession>
<dbReference type="Proteomes" id="UP001149954">
    <property type="component" value="Unassembled WGS sequence"/>
</dbReference>
<reference evidence="2" key="1">
    <citation type="submission" date="2022-12" db="EMBL/GenBank/DDBJ databases">
        <authorList>
            <person name="Petersen C."/>
        </authorList>
    </citation>
    <scope>NUCLEOTIDE SEQUENCE</scope>
    <source>
        <strain evidence="2">IBT 29495</strain>
    </source>
</reference>
<evidence type="ECO:0000259" key="1">
    <source>
        <dbReference type="Pfam" id="PF00646"/>
    </source>
</evidence>
<sequence length="187" mass="21252">MPENGAQTWALMIPEIVTSILHQMDMRTLITAQRISRTWKDLICTTQSLQETLFLRPINRDLDLSASVVNPLLAEAFPSIFSTEKGDICLMGLTWEKHPAVREMFIRPEASWRCMLTHQPPVYRCWTKKKAVVPADGLRMAPLFGFLIDRGWHDWAYAESIQASFPASLPDGLLKPNRSKNDGAERA</sequence>
<evidence type="ECO:0000313" key="2">
    <source>
        <dbReference type="EMBL" id="KAJ5512631.1"/>
    </source>
</evidence>
<evidence type="ECO:0000313" key="3">
    <source>
        <dbReference type="Proteomes" id="UP001149954"/>
    </source>
</evidence>
<dbReference type="OrthoDB" id="4365695at2759"/>
<comment type="caution">
    <text evidence="2">The sequence shown here is derived from an EMBL/GenBank/DDBJ whole genome shotgun (WGS) entry which is preliminary data.</text>
</comment>
<dbReference type="SUPFAM" id="SSF81383">
    <property type="entry name" value="F-box domain"/>
    <property type="match status" value="1"/>
</dbReference>
<dbReference type="InterPro" id="IPR001810">
    <property type="entry name" value="F-box_dom"/>
</dbReference>
<gene>
    <name evidence="2" type="ORF">N7463_002183</name>
</gene>
<protein>
    <recommendedName>
        <fullName evidence="1">F-box domain-containing protein</fullName>
    </recommendedName>
</protein>
<dbReference type="InterPro" id="IPR036047">
    <property type="entry name" value="F-box-like_dom_sf"/>
</dbReference>
<feature type="domain" description="F-box" evidence="1">
    <location>
        <begin position="14"/>
        <end position="45"/>
    </location>
</feature>
<dbReference type="Gene3D" id="1.20.1280.50">
    <property type="match status" value="1"/>
</dbReference>
<dbReference type="Pfam" id="PF00646">
    <property type="entry name" value="F-box"/>
    <property type="match status" value="1"/>
</dbReference>
<proteinExistence type="predicted"/>
<dbReference type="AlphaFoldDB" id="A0A9X0C898"/>
<organism evidence="2 3">
    <name type="scientific">Penicillium fimorum</name>
    <dbReference type="NCBI Taxonomy" id="1882269"/>
    <lineage>
        <taxon>Eukaryota</taxon>
        <taxon>Fungi</taxon>
        <taxon>Dikarya</taxon>
        <taxon>Ascomycota</taxon>
        <taxon>Pezizomycotina</taxon>
        <taxon>Eurotiomycetes</taxon>
        <taxon>Eurotiomycetidae</taxon>
        <taxon>Eurotiales</taxon>
        <taxon>Aspergillaceae</taxon>
        <taxon>Penicillium</taxon>
    </lineage>
</organism>
<reference evidence="2" key="2">
    <citation type="journal article" date="2023" name="IMA Fungus">
        <title>Comparative genomic study of the Penicillium genus elucidates a diverse pangenome and 15 lateral gene transfer events.</title>
        <authorList>
            <person name="Petersen C."/>
            <person name="Sorensen T."/>
            <person name="Nielsen M.R."/>
            <person name="Sondergaard T.E."/>
            <person name="Sorensen J.L."/>
            <person name="Fitzpatrick D.A."/>
            <person name="Frisvad J.C."/>
            <person name="Nielsen K.L."/>
        </authorList>
    </citation>
    <scope>NUCLEOTIDE SEQUENCE</scope>
    <source>
        <strain evidence="2">IBT 29495</strain>
    </source>
</reference>
<dbReference type="EMBL" id="JAPWDS010000002">
    <property type="protein sequence ID" value="KAJ5512631.1"/>
    <property type="molecule type" value="Genomic_DNA"/>
</dbReference>
<keyword evidence="3" id="KW-1185">Reference proteome</keyword>